<name>A0A0V0RAW1_9BILA</name>
<evidence type="ECO:0000313" key="2">
    <source>
        <dbReference type="Proteomes" id="UP000054630"/>
    </source>
</evidence>
<sequence>MIVFRKNQTYSMYSIETQILWTCQPVFKQLLSIYSKRTENEGKSSCPKQRNIAQE</sequence>
<comment type="caution">
    <text evidence="1">The sequence shown here is derived from an EMBL/GenBank/DDBJ whole genome shotgun (WGS) entry which is preliminary data.</text>
</comment>
<dbReference type="Proteomes" id="UP000054630">
    <property type="component" value="Unassembled WGS sequence"/>
</dbReference>
<dbReference type="OrthoDB" id="10480707at2759"/>
<keyword evidence="2" id="KW-1185">Reference proteome</keyword>
<organism evidence="1 2">
    <name type="scientific">Trichinella nelsoni</name>
    <dbReference type="NCBI Taxonomy" id="6336"/>
    <lineage>
        <taxon>Eukaryota</taxon>
        <taxon>Metazoa</taxon>
        <taxon>Ecdysozoa</taxon>
        <taxon>Nematoda</taxon>
        <taxon>Enoplea</taxon>
        <taxon>Dorylaimia</taxon>
        <taxon>Trichinellida</taxon>
        <taxon>Trichinellidae</taxon>
        <taxon>Trichinella</taxon>
    </lineage>
</organism>
<dbReference type="EMBL" id="JYDL01002004">
    <property type="protein sequence ID" value="KRX11520.1"/>
    <property type="molecule type" value="Genomic_DNA"/>
</dbReference>
<gene>
    <name evidence="1" type="ORF">T07_528</name>
</gene>
<accession>A0A0V0RAW1</accession>
<proteinExistence type="predicted"/>
<evidence type="ECO:0000313" key="1">
    <source>
        <dbReference type="EMBL" id="KRX11520.1"/>
    </source>
</evidence>
<dbReference type="AlphaFoldDB" id="A0A0V0RAW1"/>
<reference evidence="1 2" key="1">
    <citation type="submission" date="2015-01" db="EMBL/GenBank/DDBJ databases">
        <title>Evolution of Trichinella species and genotypes.</title>
        <authorList>
            <person name="Korhonen P.K."/>
            <person name="Edoardo P."/>
            <person name="Giuseppe L.R."/>
            <person name="Gasser R.B."/>
        </authorList>
    </citation>
    <scope>NUCLEOTIDE SEQUENCE [LARGE SCALE GENOMIC DNA]</scope>
    <source>
        <strain evidence="1">ISS37</strain>
    </source>
</reference>
<protein>
    <submittedName>
        <fullName evidence="1">Uncharacterized protein</fullName>
    </submittedName>
</protein>